<feature type="compositionally biased region" description="Low complexity" evidence="9">
    <location>
        <begin position="456"/>
        <end position="476"/>
    </location>
</feature>
<gene>
    <name evidence="11" type="ORF">PFISCL1PPCAC_1711</name>
</gene>
<comment type="caution">
    <text evidence="11">The sequence shown here is derived from an EMBL/GenBank/DDBJ whole genome shotgun (WGS) entry which is preliminary data.</text>
</comment>
<keyword evidence="12" id="KW-1185">Reference proteome</keyword>
<keyword evidence="5 7" id="KW-0371">Homeobox</keyword>
<evidence type="ECO:0000259" key="10">
    <source>
        <dbReference type="PROSITE" id="PS50071"/>
    </source>
</evidence>
<feature type="region of interest" description="Disordered" evidence="9">
    <location>
        <begin position="410"/>
        <end position="476"/>
    </location>
</feature>
<keyword evidence="3" id="KW-0217">Developmental protein</keyword>
<reference evidence="11" key="1">
    <citation type="submission" date="2023-10" db="EMBL/GenBank/DDBJ databases">
        <title>Genome assembly of Pristionchus species.</title>
        <authorList>
            <person name="Yoshida K."/>
            <person name="Sommer R.J."/>
        </authorList>
    </citation>
    <scope>NUCLEOTIDE SEQUENCE</scope>
    <source>
        <strain evidence="11">RS5133</strain>
    </source>
</reference>
<dbReference type="GO" id="GO:0000978">
    <property type="term" value="F:RNA polymerase II cis-regulatory region sequence-specific DNA binding"/>
    <property type="evidence" value="ECO:0007669"/>
    <property type="project" value="TreeGrafter"/>
</dbReference>
<feature type="domain" description="Homeobox" evidence="10">
    <location>
        <begin position="240"/>
        <end position="300"/>
    </location>
</feature>
<feature type="compositionally biased region" description="Low complexity" evidence="9">
    <location>
        <begin position="31"/>
        <end position="44"/>
    </location>
</feature>
<evidence type="ECO:0000256" key="9">
    <source>
        <dbReference type="SAM" id="MobiDB-lite"/>
    </source>
</evidence>
<evidence type="ECO:0000256" key="6">
    <source>
        <dbReference type="ARBA" id="ARBA00023242"/>
    </source>
</evidence>
<dbReference type="GO" id="GO:0005667">
    <property type="term" value="C:transcription regulator complex"/>
    <property type="evidence" value="ECO:0007669"/>
    <property type="project" value="TreeGrafter"/>
</dbReference>
<sequence length="476" mass="50673">VYPLSSDIYRNPPPSRSMTEESTGSGPSPGPSSDPGSGSSSPIGLPLPVIPTGLFPIAPADMHKLWLQLAMNMGMGGVPPGFPLAGAAPTPMGAVPAGLAPGAPLVPRPPSSSSDTISPGSSGNVAADQVSKRCEQLEEAGDIDSLAKFLYALPREVAEEVAIQEPVLRARAIVYFHMGMFAEMKAILASHKFQIACHGKLQMMWQEAHYQEAEKARGRPLGPVDKYRVRKKFPMPRTIWDGEQKTHCFKERTRSLLREWYLKDPYPNPSKKKELASATGLTPMQVGNWFKNRRQRDRAAAAKNKSNVIGVELKKAGGSDGLSSDDEDDFDDSTTDSPSPHEDPSDLSHSLLASSLLGKRPSPSSLPFPSLLSQDGLPFNPMVFLMNMLPSNPGLLSLMPQLAAANAAAAAQSSPPAATRLPTPPSTPAGTGPKRSKLSIDEILNLKTTKEDRHSASPASASSSSVTDQSPTTSTS</sequence>
<feature type="compositionally biased region" description="Acidic residues" evidence="9">
    <location>
        <begin position="323"/>
        <end position="334"/>
    </location>
</feature>
<evidence type="ECO:0000313" key="12">
    <source>
        <dbReference type="Proteomes" id="UP001432322"/>
    </source>
</evidence>
<feature type="DNA-binding region" description="Homeobox" evidence="7">
    <location>
        <begin position="242"/>
        <end position="301"/>
    </location>
</feature>
<dbReference type="AlphaFoldDB" id="A0AAV5UTJ8"/>
<evidence type="ECO:0000256" key="8">
    <source>
        <dbReference type="RuleBase" id="RU000682"/>
    </source>
</evidence>
<feature type="compositionally biased region" description="Low complexity" evidence="9">
    <location>
        <begin position="111"/>
        <end position="122"/>
    </location>
</feature>
<dbReference type="PROSITE" id="PS50071">
    <property type="entry name" value="HOMEOBOX_2"/>
    <property type="match status" value="1"/>
</dbReference>
<evidence type="ECO:0000256" key="4">
    <source>
        <dbReference type="ARBA" id="ARBA00023125"/>
    </source>
</evidence>
<dbReference type="GO" id="GO:0030154">
    <property type="term" value="P:cell differentiation"/>
    <property type="evidence" value="ECO:0007669"/>
    <property type="project" value="UniProtKB-ARBA"/>
</dbReference>
<dbReference type="GO" id="GO:0000981">
    <property type="term" value="F:DNA-binding transcription factor activity, RNA polymerase II-specific"/>
    <property type="evidence" value="ECO:0007669"/>
    <property type="project" value="TreeGrafter"/>
</dbReference>
<dbReference type="PANTHER" id="PTHR10390:SF33">
    <property type="entry name" value="PROTEIN OPTIX"/>
    <property type="match status" value="1"/>
</dbReference>
<dbReference type="GO" id="GO:0005634">
    <property type="term" value="C:nucleus"/>
    <property type="evidence" value="ECO:0007669"/>
    <property type="project" value="UniProtKB-SubCell"/>
</dbReference>
<evidence type="ECO:0000313" key="11">
    <source>
        <dbReference type="EMBL" id="GMT10414.1"/>
    </source>
</evidence>
<dbReference type="InterPro" id="IPR031701">
    <property type="entry name" value="SIX1_SD"/>
</dbReference>
<name>A0AAV5UTJ8_9BILA</name>
<evidence type="ECO:0000256" key="7">
    <source>
        <dbReference type="PROSITE-ProRule" id="PRU00108"/>
    </source>
</evidence>
<evidence type="ECO:0000256" key="2">
    <source>
        <dbReference type="ARBA" id="ARBA00008161"/>
    </source>
</evidence>
<keyword evidence="4 7" id="KW-0238">DNA-binding</keyword>
<dbReference type="Pfam" id="PF00046">
    <property type="entry name" value="Homeodomain"/>
    <property type="match status" value="1"/>
</dbReference>
<feature type="region of interest" description="Disordered" evidence="9">
    <location>
        <begin position="99"/>
        <end position="130"/>
    </location>
</feature>
<dbReference type="GO" id="GO:0009653">
    <property type="term" value="P:anatomical structure morphogenesis"/>
    <property type="evidence" value="ECO:0007669"/>
    <property type="project" value="UniProtKB-ARBA"/>
</dbReference>
<dbReference type="InterPro" id="IPR009057">
    <property type="entry name" value="Homeodomain-like_sf"/>
</dbReference>
<dbReference type="InterPro" id="IPR001356">
    <property type="entry name" value="HD"/>
</dbReference>
<feature type="region of interest" description="Disordered" evidence="9">
    <location>
        <begin position="1"/>
        <end position="44"/>
    </location>
</feature>
<dbReference type="Pfam" id="PF16878">
    <property type="entry name" value="SIX1_SD"/>
    <property type="match status" value="1"/>
</dbReference>
<dbReference type="FunFam" id="1.10.10.60:FF:000046">
    <property type="entry name" value="SIX homeobox 3"/>
    <property type="match status" value="1"/>
</dbReference>
<comment type="subcellular location">
    <subcellularLocation>
        <location evidence="1 7 8">Nucleus</location>
    </subcellularLocation>
</comment>
<protein>
    <recommendedName>
        <fullName evidence="10">Homeobox domain-containing protein</fullName>
    </recommendedName>
</protein>
<organism evidence="11 12">
    <name type="scientific">Pristionchus fissidentatus</name>
    <dbReference type="NCBI Taxonomy" id="1538716"/>
    <lineage>
        <taxon>Eukaryota</taxon>
        <taxon>Metazoa</taxon>
        <taxon>Ecdysozoa</taxon>
        <taxon>Nematoda</taxon>
        <taxon>Chromadorea</taxon>
        <taxon>Rhabditida</taxon>
        <taxon>Rhabditina</taxon>
        <taxon>Diplogasteromorpha</taxon>
        <taxon>Diplogasteroidea</taxon>
        <taxon>Neodiplogasteridae</taxon>
        <taxon>Pristionchus</taxon>
    </lineage>
</organism>
<dbReference type="PANTHER" id="PTHR10390">
    <property type="entry name" value="HOMEOBOX PROTEIN SIX"/>
    <property type="match status" value="1"/>
</dbReference>
<keyword evidence="6 7" id="KW-0539">Nucleus</keyword>
<dbReference type="CDD" id="cd00086">
    <property type="entry name" value="homeodomain"/>
    <property type="match status" value="1"/>
</dbReference>
<evidence type="ECO:0000256" key="5">
    <source>
        <dbReference type="ARBA" id="ARBA00023155"/>
    </source>
</evidence>
<feature type="non-terminal residue" evidence="11">
    <location>
        <position position="1"/>
    </location>
</feature>
<dbReference type="SMART" id="SM00389">
    <property type="entry name" value="HOX"/>
    <property type="match status" value="1"/>
</dbReference>
<proteinExistence type="inferred from homology"/>
<feature type="region of interest" description="Disordered" evidence="9">
    <location>
        <begin position="312"/>
        <end position="348"/>
    </location>
</feature>
<dbReference type="Gene3D" id="1.10.10.60">
    <property type="entry name" value="Homeodomain-like"/>
    <property type="match status" value="1"/>
</dbReference>
<evidence type="ECO:0000256" key="3">
    <source>
        <dbReference type="ARBA" id="ARBA00022473"/>
    </source>
</evidence>
<dbReference type="Proteomes" id="UP001432322">
    <property type="component" value="Unassembled WGS sequence"/>
</dbReference>
<comment type="similarity">
    <text evidence="2">Belongs to the SIX/Sine oculis homeobox family.</text>
</comment>
<accession>A0AAV5UTJ8</accession>
<evidence type="ECO:0000256" key="1">
    <source>
        <dbReference type="ARBA" id="ARBA00004123"/>
    </source>
</evidence>
<dbReference type="EMBL" id="BTSY01000001">
    <property type="protein sequence ID" value="GMT10414.1"/>
    <property type="molecule type" value="Genomic_DNA"/>
</dbReference>
<dbReference type="SUPFAM" id="SSF46689">
    <property type="entry name" value="Homeodomain-like"/>
    <property type="match status" value="1"/>
</dbReference>